<feature type="transmembrane region" description="Helical" evidence="2">
    <location>
        <begin position="21"/>
        <end position="42"/>
    </location>
</feature>
<evidence type="ECO:0000256" key="2">
    <source>
        <dbReference type="SAM" id="Phobius"/>
    </source>
</evidence>
<protein>
    <submittedName>
        <fullName evidence="3">Stage II sporulation protein P</fullName>
    </submittedName>
</protein>
<dbReference type="SUPFAM" id="SSF53187">
    <property type="entry name" value="Zn-dependent exopeptidases"/>
    <property type="match status" value="1"/>
</dbReference>
<evidence type="ECO:0000313" key="4">
    <source>
        <dbReference type="Proteomes" id="UP000293846"/>
    </source>
</evidence>
<proteinExistence type="predicted"/>
<evidence type="ECO:0000313" key="3">
    <source>
        <dbReference type="EMBL" id="TCJ04230.1"/>
    </source>
</evidence>
<dbReference type="InterPro" id="IPR010897">
    <property type="entry name" value="Spore_II_P"/>
</dbReference>
<gene>
    <name evidence="3" type="ORF">E0Y62_10765</name>
</gene>
<dbReference type="EMBL" id="SJTH01000010">
    <property type="protein sequence ID" value="TCJ04230.1"/>
    <property type="molecule type" value="Genomic_DNA"/>
</dbReference>
<sequence>MKPLKPNGFIVFVQGTSLLKICGGFLLFLLLIFSISGVLTSLKPEFRISSSSVNTATNKVTGEMLYHLLGWENHHLLQGLGEEKDKPTLMNFVFKLSTNINLDDPRSLLGRELPSFSLYDSKIVVASEGTDYTNMPMESTPPLEVLRAEQEATLQNTENIDSSPGNGNEVPDSGLTTGERKVVHLYFSHNRESYLPYLKGETDPNRAYHSQLNVTKIGDKLKEELESRGVGTSIDKTDINAILNKKELGYGASYRESRPVVQAAMAGNKDLQYIIDIHRDAKRKEHTTLTINGKNYAKLAFVVGKKHANYAKNLQLAEKLHKMINEKYPGLSRAVIVKEEGNGKYNQDLSENAMLIEFGGVDNTFEELYLSAGALADVFSDFYWEAEKVNQPAQEQTDKK</sequence>
<name>A0A4R1B0E6_9BACI</name>
<accession>A0A4R1B0E6</accession>
<keyword evidence="2" id="KW-0472">Membrane</keyword>
<dbReference type="AlphaFoldDB" id="A0A4R1B0E6"/>
<feature type="compositionally biased region" description="Polar residues" evidence="1">
    <location>
        <begin position="156"/>
        <end position="166"/>
    </location>
</feature>
<reference evidence="3 4" key="1">
    <citation type="submission" date="2019-03" db="EMBL/GenBank/DDBJ databases">
        <authorList>
            <person name="Jensen L."/>
            <person name="Storgaard J."/>
            <person name="Sulaj E."/>
            <person name="Schramm A."/>
            <person name="Marshall I.P.G."/>
        </authorList>
    </citation>
    <scope>NUCLEOTIDE SEQUENCE [LARGE SCALE GENOMIC DNA]</scope>
    <source>
        <strain evidence="3 4">2017H2G3</strain>
    </source>
</reference>
<dbReference type="Pfam" id="PF07454">
    <property type="entry name" value="SpoIIP"/>
    <property type="match status" value="1"/>
</dbReference>
<keyword evidence="2" id="KW-0812">Transmembrane</keyword>
<evidence type="ECO:0000256" key="1">
    <source>
        <dbReference type="SAM" id="MobiDB-lite"/>
    </source>
</evidence>
<dbReference type="NCBIfam" id="TIGR02867">
    <property type="entry name" value="spore_II_P"/>
    <property type="match status" value="1"/>
</dbReference>
<dbReference type="OrthoDB" id="1633470at2"/>
<dbReference type="Proteomes" id="UP000293846">
    <property type="component" value="Unassembled WGS sequence"/>
</dbReference>
<keyword evidence="4" id="KW-1185">Reference proteome</keyword>
<keyword evidence="2" id="KW-1133">Transmembrane helix</keyword>
<organism evidence="3 4">
    <name type="scientific">Cytobacillus praedii</name>
    <dbReference type="NCBI Taxonomy" id="1742358"/>
    <lineage>
        <taxon>Bacteria</taxon>
        <taxon>Bacillati</taxon>
        <taxon>Bacillota</taxon>
        <taxon>Bacilli</taxon>
        <taxon>Bacillales</taxon>
        <taxon>Bacillaceae</taxon>
        <taxon>Cytobacillus</taxon>
    </lineage>
</organism>
<dbReference type="STRING" id="1742358.GCA_001439605_02246"/>
<dbReference type="RefSeq" id="WP_057764919.1">
    <property type="nucleotide sequence ID" value="NZ_JARMQE010000003.1"/>
</dbReference>
<comment type="caution">
    <text evidence="3">The sequence shown here is derived from an EMBL/GenBank/DDBJ whole genome shotgun (WGS) entry which is preliminary data.</text>
</comment>
<feature type="region of interest" description="Disordered" evidence="1">
    <location>
        <begin position="156"/>
        <end position="175"/>
    </location>
</feature>